<feature type="domain" description="HTH cro/C1-type" evidence="2">
    <location>
        <begin position="14"/>
        <end position="65"/>
    </location>
</feature>
<dbReference type="PANTHER" id="PTHR46797:SF1">
    <property type="entry name" value="METHYLPHOSPHONATE SYNTHASE"/>
    <property type="match status" value="1"/>
</dbReference>
<evidence type="ECO:0000313" key="5">
    <source>
        <dbReference type="Proteomes" id="UP000216188"/>
    </source>
</evidence>
<dbReference type="EMBL" id="NNRM01000035">
    <property type="protein sequence ID" value="OYR24186.1"/>
    <property type="molecule type" value="Genomic_DNA"/>
</dbReference>
<dbReference type="SMART" id="SM00530">
    <property type="entry name" value="HTH_XRE"/>
    <property type="match status" value="1"/>
</dbReference>
<dbReference type="OrthoDB" id="9815697at2"/>
<dbReference type="PANTHER" id="PTHR46797">
    <property type="entry name" value="HTH-TYPE TRANSCRIPTIONAL REGULATOR"/>
    <property type="match status" value="1"/>
</dbReference>
<evidence type="ECO:0000259" key="2">
    <source>
        <dbReference type="PROSITE" id="PS50943"/>
    </source>
</evidence>
<name>A0A1A9FTN9_9HYPH</name>
<dbReference type="CDD" id="cd00093">
    <property type="entry name" value="HTH_XRE"/>
    <property type="match status" value="1"/>
</dbReference>
<dbReference type="RefSeq" id="WP_007881592.1">
    <property type="nucleotide sequence ID" value="NZ_CAXURC020000003.1"/>
</dbReference>
<accession>A0A1A9FTN9</accession>
<dbReference type="GO" id="GO:0005829">
    <property type="term" value="C:cytosol"/>
    <property type="evidence" value="ECO:0007669"/>
    <property type="project" value="TreeGrafter"/>
</dbReference>
<comment type="caution">
    <text evidence="4">The sequence shown here is derived from an EMBL/GenBank/DDBJ whole genome shotgun (WGS) entry which is preliminary data.</text>
</comment>
<evidence type="ECO:0000313" key="4">
    <source>
        <dbReference type="EMBL" id="OYR24186.1"/>
    </source>
</evidence>
<dbReference type="GO" id="GO:0003677">
    <property type="term" value="F:DNA binding"/>
    <property type="evidence" value="ECO:0007669"/>
    <property type="project" value="UniProtKB-KW"/>
</dbReference>
<dbReference type="GO" id="GO:0003700">
    <property type="term" value="F:DNA-binding transcription factor activity"/>
    <property type="evidence" value="ECO:0007669"/>
    <property type="project" value="TreeGrafter"/>
</dbReference>
<dbReference type="Proteomes" id="UP000526233">
    <property type="component" value="Unassembled WGS sequence"/>
</dbReference>
<reference evidence="4 5" key="1">
    <citation type="submission" date="2017-07" db="EMBL/GenBank/DDBJ databases">
        <title>Phylogenetic study on the rhizospheric bacterium Ochrobactrum sp. A44.</title>
        <authorList>
            <person name="Krzyzanowska D.M."/>
            <person name="Ossowicki A."/>
            <person name="Rajewska M."/>
            <person name="Maciag T."/>
            <person name="Kaczynski Z."/>
            <person name="Czerwicka M."/>
            <person name="Jafra S."/>
        </authorList>
    </citation>
    <scope>NUCLEOTIDE SEQUENCE [LARGE SCALE GENOMIC DNA]</scope>
    <source>
        <strain evidence="4 5">CCUG 30717</strain>
    </source>
</reference>
<dbReference type="KEGG" id="ops:A8A54_20950"/>
<dbReference type="Pfam" id="PF01381">
    <property type="entry name" value="HTH_3"/>
    <property type="match status" value="1"/>
</dbReference>
<dbReference type="InterPro" id="IPR001387">
    <property type="entry name" value="Cro/C1-type_HTH"/>
</dbReference>
<keyword evidence="5" id="KW-1185">Reference proteome</keyword>
<protein>
    <submittedName>
        <fullName evidence="4">Helix-turn-helix domain protein</fullName>
    </submittedName>
    <submittedName>
        <fullName evidence="3">XRE family transcriptional regulator</fullName>
    </submittedName>
</protein>
<evidence type="ECO:0000313" key="3">
    <source>
        <dbReference type="EMBL" id="NNV23224.1"/>
    </source>
</evidence>
<reference evidence="3 6" key="2">
    <citation type="submission" date="2018-11" db="EMBL/GenBank/DDBJ databases">
        <title>Genome sequencing and analysis.</title>
        <authorList>
            <person name="Huang Y.-T."/>
        </authorList>
    </citation>
    <scope>NUCLEOTIDE SEQUENCE [LARGE SCALE GENOMIC DNA]</scope>
    <source>
        <strain evidence="3 6">SHIN</strain>
    </source>
</reference>
<organism evidence="4 5">
    <name type="scientific">Brucella pseudogrignonensis</name>
    <dbReference type="NCBI Taxonomy" id="419475"/>
    <lineage>
        <taxon>Bacteria</taxon>
        <taxon>Pseudomonadati</taxon>
        <taxon>Pseudomonadota</taxon>
        <taxon>Alphaproteobacteria</taxon>
        <taxon>Hyphomicrobiales</taxon>
        <taxon>Brucellaceae</taxon>
        <taxon>Brucella/Ochrobactrum group</taxon>
        <taxon>Brucella</taxon>
    </lineage>
</organism>
<dbReference type="InterPro" id="IPR050807">
    <property type="entry name" value="TransReg_Diox_bact_type"/>
</dbReference>
<dbReference type="Gene3D" id="1.10.260.40">
    <property type="entry name" value="lambda repressor-like DNA-binding domains"/>
    <property type="match status" value="1"/>
</dbReference>
<sequence length="72" mass="8488">MENRDIFARNLFWLRNERKLSQEELGFRSGLHRSTIQNLENRKHSPTLKNLAKLAGALEVTIEELISPRRED</sequence>
<dbReference type="Proteomes" id="UP000216188">
    <property type="component" value="Unassembled WGS sequence"/>
</dbReference>
<dbReference type="InterPro" id="IPR010982">
    <property type="entry name" value="Lambda_DNA-bd_dom_sf"/>
</dbReference>
<keyword evidence="1" id="KW-0238">DNA-binding</keyword>
<dbReference type="PROSITE" id="PS50943">
    <property type="entry name" value="HTH_CROC1"/>
    <property type="match status" value="1"/>
</dbReference>
<dbReference type="AlphaFoldDB" id="A0A1A9FTN9"/>
<dbReference type="STRING" id="419475.A8A54_20950"/>
<gene>
    <name evidence="4" type="ORF">CEV34_3130</name>
    <name evidence="3" type="ORF">EHE22_22765</name>
</gene>
<dbReference type="SUPFAM" id="SSF47413">
    <property type="entry name" value="lambda repressor-like DNA-binding domains"/>
    <property type="match status" value="1"/>
</dbReference>
<proteinExistence type="predicted"/>
<dbReference type="EMBL" id="PKQI01000004">
    <property type="protein sequence ID" value="NNV23224.1"/>
    <property type="molecule type" value="Genomic_DNA"/>
</dbReference>
<evidence type="ECO:0000313" key="6">
    <source>
        <dbReference type="Proteomes" id="UP000526233"/>
    </source>
</evidence>
<evidence type="ECO:0000256" key="1">
    <source>
        <dbReference type="ARBA" id="ARBA00023125"/>
    </source>
</evidence>